<feature type="transmembrane region" description="Helical" evidence="1">
    <location>
        <begin position="34"/>
        <end position="55"/>
    </location>
</feature>
<dbReference type="Proteomes" id="UP000266178">
    <property type="component" value="Unassembled WGS sequence"/>
</dbReference>
<keyword evidence="1" id="KW-1133">Transmembrane helix</keyword>
<organism evidence="2 3">
    <name type="scientific">Meiothermus granaticius NBRC 107808</name>
    <dbReference type="NCBI Taxonomy" id="1227551"/>
    <lineage>
        <taxon>Bacteria</taxon>
        <taxon>Thermotogati</taxon>
        <taxon>Deinococcota</taxon>
        <taxon>Deinococci</taxon>
        <taxon>Thermales</taxon>
        <taxon>Thermaceae</taxon>
        <taxon>Meiothermus</taxon>
    </lineage>
</organism>
<dbReference type="RefSeq" id="WP_119357351.1">
    <property type="nucleotide sequence ID" value="NZ_BJXM01000001.1"/>
</dbReference>
<keyword evidence="1" id="KW-0472">Membrane</keyword>
<accession>A0A399FBY6</accession>
<gene>
    <name evidence="2" type="ORF">Mgrana_01870</name>
</gene>
<protein>
    <submittedName>
        <fullName evidence="2">Uncharacterized protein</fullName>
    </submittedName>
</protein>
<dbReference type="AlphaFoldDB" id="A0A399FBY6"/>
<evidence type="ECO:0000313" key="3">
    <source>
        <dbReference type="Proteomes" id="UP000266178"/>
    </source>
</evidence>
<proteinExistence type="predicted"/>
<keyword evidence="3" id="KW-1185">Reference proteome</keyword>
<sequence>MRLRLAEALLVGAGFWLISFLVEGLGGRGWLDALLGGFVAGALVSLVYFAVLSFVRRKP</sequence>
<dbReference type="EMBL" id="QWLB01000023">
    <property type="protein sequence ID" value="RIH92201.1"/>
    <property type="molecule type" value="Genomic_DNA"/>
</dbReference>
<reference evidence="2 3" key="1">
    <citation type="submission" date="2018-08" db="EMBL/GenBank/DDBJ databases">
        <title>Meiothermus granaticius genome AF-68 sequencing project.</title>
        <authorList>
            <person name="Da Costa M.S."/>
            <person name="Albuquerque L."/>
            <person name="Raposo P."/>
            <person name="Froufe H.J.C."/>
            <person name="Barroso C.S."/>
            <person name="Egas C."/>
        </authorList>
    </citation>
    <scope>NUCLEOTIDE SEQUENCE [LARGE SCALE GENOMIC DNA]</scope>
    <source>
        <strain evidence="2 3">AF-68</strain>
    </source>
</reference>
<comment type="caution">
    <text evidence="2">The sequence shown here is derived from an EMBL/GenBank/DDBJ whole genome shotgun (WGS) entry which is preliminary data.</text>
</comment>
<keyword evidence="1" id="KW-0812">Transmembrane</keyword>
<evidence type="ECO:0000256" key="1">
    <source>
        <dbReference type="SAM" id="Phobius"/>
    </source>
</evidence>
<name>A0A399FBY6_9DEIN</name>
<evidence type="ECO:0000313" key="2">
    <source>
        <dbReference type="EMBL" id="RIH92201.1"/>
    </source>
</evidence>